<reference evidence="2 3" key="1">
    <citation type="submission" date="2018-06" db="EMBL/GenBank/DDBJ databases">
        <authorList>
            <consortium name="Pathogen Informatics"/>
            <person name="Doyle S."/>
        </authorList>
    </citation>
    <scope>NUCLEOTIDE SEQUENCE [LARGE SCALE GENOMIC DNA]</scope>
    <source>
        <strain evidence="2 3">NCTC7878</strain>
    </source>
</reference>
<evidence type="ECO:0000313" key="2">
    <source>
        <dbReference type="EMBL" id="SPZ99534.1"/>
    </source>
</evidence>
<dbReference type="EMBL" id="UAUX01000010">
    <property type="protein sequence ID" value="SPZ99534.1"/>
    <property type="molecule type" value="Genomic_DNA"/>
</dbReference>
<dbReference type="Proteomes" id="UP000249913">
    <property type="component" value="Unassembled WGS sequence"/>
</dbReference>
<proteinExistence type="predicted"/>
<feature type="transmembrane region" description="Helical" evidence="1">
    <location>
        <begin position="48"/>
        <end position="69"/>
    </location>
</feature>
<protein>
    <submittedName>
        <fullName evidence="2">Phage tail length tape-measure protein</fullName>
    </submittedName>
</protein>
<sequence length="102" mass="10793">MNKLKLVGADVWTSIESAFAPVMEELIKKLSIAVDWFSNLSDGSKRSIVIFGGIAAAIGPVVFGLGAFISTIGNAVTVLAPLLAGIAKADGLISFYRLKYLY</sequence>
<accession>A0A2X2JZH9</accession>
<gene>
    <name evidence="2" type="ORF">NCTC7878_02672</name>
</gene>
<dbReference type="AlphaFoldDB" id="A0A2X2JZH9"/>
<keyword evidence="1" id="KW-1133">Transmembrane helix</keyword>
<feature type="transmembrane region" description="Helical" evidence="1">
    <location>
        <begin position="75"/>
        <end position="96"/>
    </location>
</feature>
<evidence type="ECO:0000256" key="1">
    <source>
        <dbReference type="SAM" id="Phobius"/>
    </source>
</evidence>
<keyword evidence="1" id="KW-0472">Membrane</keyword>
<evidence type="ECO:0000313" key="3">
    <source>
        <dbReference type="Proteomes" id="UP000249913"/>
    </source>
</evidence>
<name>A0A2X2JZH9_STAAU</name>
<keyword evidence="1" id="KW-0812">Transmembrane</keyword>
<organism evidence="2 3">
    <name type="scientific">Staphylococcus aureus</name>
    <dbReference type="NCBI Taxonomy" id="1280"/>
    <lineage>
        <taxon>Bacteria</taxon>
        <taxon>Bacillati</taxon>
        <taxon>Bacillota</taxon>
        <taxon>Bacilli</taxon>
        <taxon>Bacillales</taxon>
        <taxon>Staphylococcaceae</taxon>
        <taxon>Staphylococcus</taxon>
    </lineage>
</organism>